<reference evidence="3" key="1">
    <citation type="submission" date="2020-10" db="EMBL/GenBank/DDBJ databases">
        <title>Taxonomic study of unclassified bacteria belonging to the class Ktedonobacteria.</title>
        <authorList>
            <person name="Yabe S."/>
            <person name="Wang C.M."/>
            <person name="Zheng Y."/>
            <person name="Sakai Y."/>
            <person name="Cavaletti L."/>
            <person name="Monciardini P."/>
            <person name="Donadio S."/>
        </authorList>
    </citation>
    <scope>NUCLEOTIDE SEQUENCE</scope>
    <source>
        <strain evidence="3">ID150040</strain>
    </source>
</reference>
<dbReference type="Gene3D" id="3.30.1120.10">
    <property type="match status" value="1"/>
</dbReference>
<feature type="domain" description="Sulfatase N-terminal" evidence="2">
    <location>
        <begin position="9"/>
        <end position="313"/>
    </location>
</feature>
<proteinExistence type="inferred from homology"/>
<protein>
    <submittedName>
        <fullName evidence="3">Sulfatase</fullName>
    </submittedName>
</protein>
<evidence type="ECO:0000313" key="4">
    <source>
        <dbReference type="Proteomes" id="UP000597444"/>
    </source>
</evidence>
<dbReference type="Gene3D" id="3.40.720.10">
    <property type="entry name" value="Alkaline Phosphatase, subunit A"/>
    <property type="match status" value="1"/>
</dbReference>
<evidence type="ECO:0000313" key="3">
    <source>
        <dbReference type="EMBL" id="GHO96406.1"/>
    </source>
</evidence>
<gene>
    <name evidence="3" type="ORF">KSF_064540</name>
</gene>
<evidence type="ECO:0000256" key="1">
    <source>
        <dbReference type="ARBA" id="ARBA00008779"/>
    </source>
</evidence>
<dbReference type="GO" id="GO:0004065">
    <property type="term" value="F:arylsulfatase activity"/>
    <property type="evidence" value="ECO:0007669"/>
    <property type="project" value="TreeGrafter"/>
</dbReference>
<comment type="caution">
    <text evidence="3">The sequence shown here is derived from an EMBL/GenBank/DDBJ whole genome shotgun (WGS) entry which is preliminary data.</text>
</comment>
<dbReference type="PANTHER" id="PTHR42693:SF33">
    <property type="entry name" value="ARYLSULFATASE"/>
    <property type="match status" value="1"/>
</dbReference>
<dbReference type="AlphaFoldDB" id="A0A8J3IUE8"/>
<dbReference type="RefSeq" id="WP_236065031.1">
    <property type="nucleotide sequence ID" value="NZ_BNJK01000001.1"/>
</dbReference>
<dbReference type="InterPro" id="IPR017850">
    <property type="entry name" value="Alkaline_phosphatase_core_sf"/>
</dbReference>
<dbReference type="PANTHER" id="PTHR42693">
    <property type="entry name" value="ARYLSULFATASE FAMILY MEMBER"/>
    <property type="match status" value="1"/>
</dbReference>
<name>A0A8J3IUE8_9CHLR</name>
<dbReference type="SUPFAM" id="SSF53649">
    <property type="entry name" value="Alkaline phosphatase-like"/>
    <property type="match status" value="1"/>
</dbReference>
<organism evidence="3 4">
    <name type="scientific">Reticulibacter mediterranei</name>
    <dbReference type="NCBI Taxonomy" id="2778369"/>
    <lineage>
        <taxon>Bacteria</taxon>
        <taxon>Bacillati</taxon>
        <taxon>Chloroflexota</taxon>
        <taxon>Ktedonobacteria</taxon>
        <taxon>Ktedonobacterales</taxon>
        <taxon>Reticulibacteraceae</taxon>
        <taxon>Reticulibacter</taxon>
    </lineage>
</organism>
<dbReference type="EMBL" id="BNJK01000001">
    <property type="protein sequence ID" value="GHO96406.1"/>
    <property type="molecule type" value="Genomic_DNA"/>
</dbReference>
<dbReference type="Proteomes" id="UP000597444">
    <property type="component" value="Unassembled WGS sequence"/>
</dbReference>
<keyword evidence="4" id="KW-1185">Reference proteome</keyword>
<sequence length="453" mass="51315">MMLESAKLPNIVIVAIDTLRADHMHCYGYTKTTAPEIDALASESIVFDTAIAAAIPTMPSFTTLNTGLHPYRHGIVAHVGQRHLSEDILFLPQLAKQRGYVTIACDNLVVQGEGRGSWFARGYDHYSGFLYKPFSNQSSKLTDRAIRFLQQYADHPLFLFMHYWDPHTPYGPLPPYDLLHYEPGSGPIDMAAVRRIQPEYYDAFVGDMKLRYPDDYAYIVAQYDGEISQVDAQVGRLIRAIKEQGNWEHTIFILMADHGECFGEGNFYFDHHGLYDAVTRLALMLHLPDNNARRIGALVSSEDILPTLAELVNLSMPPYPLTGTSLLPLLNGTEQEVRPYVVSAESTRQASLAVRTPEWKVIQPIVEDCEGHPLPDFYGHSRNAAPLLFDLRTDPAEQHDLSHEQPEKLAEMLNLLQNWRAEMQRITGQPDPIQSHGLSLPYTRFMERVLNRK</sequence>
<comment type="similarity">
    <text evidence="1">Belongs to the sulfatase family.</text>
</comment>
<dbReference type="Pfam" id="PF00884">
    <property type="entry name" value="Sulfatase"/>
    <property type="match status" value="1"/>
</dbReference>
<accession>A0A8J3IUE8</accession>
<dbReference type="InterPro" id="IPR050738">
    <property type="entry name" value="Sulfatase"/>
</dbReference>
<dbReference type="CDD" id="cd16148">
    <property type="entry name" value="sulfatase_like"/>
    <property type="match status" value="1"/>
</dbReference>
<evidence type="ECO:0000259" key="2">
    <source>
        <dbReference type="Pfam" id="PF00884"/>
    </source>
</evidence>
<dbReference type="InterPro" id="IPR000917">
    <property type="entry name" value="Sulfatase_N"/>
</dbReference>